<proteinExistence type="predicted"/>
<dbReference type="Proteomes" id="UP001499878">
    <property type="component" value="Unassembled WGS sequence"/>
</dbReference>
<dbReference type="Gene3D" id="3.40.630.30">
    <property type="match status" value="1"/>
</dbReference>
<dbReference type="RefSeq" id="WP_345628335.1">
    <property type="nucleotide sequence ID" value="NZ_BAABJR010000004.1"/>
</dbReference>
<accession>A0ABP9SZI5</accession>
<dbReference type="PROSITE" id="PS51186">
    <property type="entry name" value="GNAT"/>
    <property type="match status" value="1"/>
</dbReference>
<sequence>MDEAVRAEVLAELDTLRRASGVAAGHADLVREYSADGSECRIVFADLADGEVGEIVRGERELARSGGYTLEWKVYGHDRQRGLAAGLEAAGFEPDEEEQVLVLPVAEASSALFDTSGYDVRQVTDAAELDDYAEISRQIGRHNPDEERRQLARLLEEQPDVMSVHIAYAQGEPVSCGRVHFQAGSPFAELAGARTKTTHRRQGFFTAVVGSRLRQAGERGCALLVTDALPTSEPILRKRGFEVVTFTRPYLFEPEVLPS</sequence>
<protein>
    <recommendedName>
        <fullName evidence="1">N-acetyltransferase domain-containing protein</fullName>
    </recommendedName>
</protein>
<evidence type="ECO:0000259" key="1">
    <source>
        <dbReference type="PROSITE" id="PS51186"/>
    </source>
</evidence>
<organism evidence="2 3">
    <name type="scientific">Streptomyces thinghirensis</name>
    <dbReference type="NCBI Taxonomy" id="551547"/>
    <lineage>
        <taxon>Bacteria</taxon>
        <taxon>Bacillati</taxon>
        <taxon>Actinomycetota</taxon>
        <taxon>Actinomycetes</taxon>
        <taxon>Kitasatosporales</taxon>
        <taxon>Streptomycetaceae</taxon>
        <taxon>Streptomyces</taxon>
    </lineage>
</organism>
<gene>
    <name evidence="2" type="ORF">GCM10023323_17850</name>
</gene>
<feature type="domain" description="N-acetyltransferase" evidence="1">
    <location>
        <begin position="118"/>
        <end position="259"/>
    </location>
</feature>
<evidence type="ECO:0000313" key="2">
    <source>
        <dbReference type="EMBL" id="GAA5206424.1"/>
    </source>
</evidence>
<dbReference type="EMBL" id="BAABJR010000004">
    <property type="protein sequence ID" value="GAA5206424.1"/>
    <property type="molecule type" value="Genomic_DNA"/>
</dbReference>
<reference evidence="3" key="1">
    <citation type="journal article" date="2019" name="Int. J. Syst. Evol. Microbiol.">
        <title>The Global Catalogue of Microorganisms (GCM) 10K type strain sequencing project: providing services to taxonomists for standard genome sequencing and annotation.</title>
        <authorList>
            <consortium name="The Broad Institute Genomics Platform"/>
            <consortium name="The Broad Institute Genome Sequencing Center for Infectious Disease"/>
            <person name="Wu L."/>
            <person name="Ma J."/>
        </authorList>
    </citation>
    <scope>NUCLEOTIDE SEQUENCE [LARGE SCALE GENOMIC DNA]</scope>
    <source>
        <strain evidence="3">JCM 18306</strain>
    </source>
</reference>
<comment type="caution">
    <text evidence="2">The sequence shown here is derived from an EMBL/GenBank/DDBJ whole genome shotgun (WGS) entry which is preliminary data.</text>
</comment>
<name>A0ABP9SZI5_9ACTN</name>
<dbReference type="Pfam" id="PF00583">
    <property type="entry name" value="Acetyltransf_1"/>
    <property type="match status" value="1"/>
</dbReference>
<dbReference type="SUPFAM" id="SSF55729">
    <property type="entry name" value="Acyl-CoA N-acyltransferases (Nat)"/>
    <property type="match status" value="1"/>
</dbReference>
<keyword evidence="3" id="KW-1185">Reference proteome</keyword>
<dbReference type="InterPro" id="IPR000182">
    <property type="entry name" value="GNAT_dom"/>
</dbReference>
<dbReference type="InterPro" id="IPR016181">
    <property type="entry name" value="Acyl_CoA_acyltransferase"/>
</dbReference>
<evidence type="ECO:0000313" key="3">
    <source>
        <dbReference type="Proteomes" id="UP001499878"/>
    </source>
</evidence>